<accession>A0A397VJS9</accession>
<dbReference type="EMBL" id="QKWP01000296">
    <property type="protein sequence ID" value="RIB22714.1"/>
    <property type="molecule type" value="Genomic_DNA"/>
</dbReference>
<keyword evidence="3" id="KW-1185">Reference proteome</keyword>
<organism evidence="2 3">
    <name type="scientific">Gigaspora rosea</name>
    <dbReference type="NCBI Taxonomy" id="44941"/>
    <lineage>
        <taxon>Eukaryota</taxon>
        <taxon>Fungi</taxon>
        <taxon>Fungi incertae sedis</taxon>
        <taxon>Mucoromycota</taxon>
        <taxon>Glomeromycotina</taxon>
        <taxon>Glomeromycetes</taxon>
        <taxon>Diversisporales</taxon>
        <taxon>Gigasporaceae</taxon>
        <taxon>Gigaspora</taxon>
    </lineage>
</organism>
<keyword evidence="1" id="KW-1133">Transmembrane helix</keyword>
<feature type="transmembrane region" description="Helical" evidence="1">
    <location>
        <begin position="20"/>
        <end position="45"/>
    </location>
</feature>
<name>A0A397VJS9_9GLOM</name>
<keyword evidence="1" id="KW-0472">Membrane</keyword>
<sequence>MDPLGGLFWRTFVVGGLFQVNFHGLLSVDFFGGLFLVDFLLWYSCRYWNHHWSRRWSRCAIFEVVETFVTGDLAPLNFLGGLLSMDPFGIVVVTGNVVGVVVGVAV</sequence>
<evidence type="ECO:0000313" key="2">
    <source>
        <dbReference type="EMBL" id="RIB22714.1"/>
    </source>
</evidence>
<gene>
    <name evidence="2" type="ORF">C2G38_2173248</name>
</gene>
<dbReference type="AlphaFoldDB" id="A0A397VJS9"/>
<comment type="caution">
    <text evidence="2">The sequence shown here is derived from an EMBL/GenBank/DDBJ whole genome shotgun (WGS) entry which is preliminary data.</text>
</comment>
<reference evidence="2 3" key="1">
    <citation type="submission" date="2018-06" db="EMBL/GenBank/DDBJ databases">
        <title>Comparative genomics reveals the genomic features of Rhizophagus irregularis, R. cerebriforme, R. diaphanum and Gigaspora rosea, and their symbiotic lifestyle signature.</title>
        <authorList>
            <person name="Morin E."/>
            <person name="San Clemente H."/>
            <person name="Chen E.C.H."/>
            <person name="De La Providencia I."/>
            <person name="Hainaut M."/>
            <person name="Kuo A."/>
            <person name="Kohler A."/>
            <person name="Murat C."/>
            <person name="Tang N."/>
            <person name="Roy S."/>
            <person name="Loubradou J."/>
            <person name="Henrissat B."/>
            <person name="Grigoriev I.V."/>
            <person name="Corradi N."/>
            <person name="Roux C."/>
            <person name="Martin F.M."/>
        </authorList>
    </citation>
    <scope>NUCLEOTIDE SEQUENCE [LARGE SCALE GENOMIC DNA]</scope>
    <source>
        <strain evidence="2 3">DAOM 194757</strain>
    </source>
</reference>
<evidence type="ECO:0000256" key="1">
    <source>
        <dbReference type="SAM" id="Phobius"/>
    </source>
</evidence>
<dbReference type="Proteomes" id="UP000266673">
    <property type="component" value="Unassembled WGS sequence"/>
</dbReference>
<keyword evidence="1" id="KW-0812">Transmembrane</keyword>
<protein>
    <submittedName>
        <fullName evidence="2">Uncharacterized protein</fullName>
    </submittedName>
</protein>
<evidence type="ECO:0000313" key="3">
    <source>
        <dbReference type="Proteomes" id="UP000266673"/>
    </source>
</evidence>
<proteinExistence type="predicted"/>